<feature type="domain" description="HhH-GPD" evidence="15">
    <location>
        <begin position="53"/>
        <end position="206"/>
    </location>
</feature>
<dbReference type="Pfam" id="PF00730">
    <property type="entry name" value="HhH-GPD"/>
    <property type="match status" value="1"/>
</dbReference>
<keyword evidence="14" id="KW-0326">Glycosidase</keyword>
<gene>
    <name evidence="16" type="ORF">GEMMAAP_04860</name>
</gene>
<proteinExistence type="inferred from homology"/>
<keyword evidence="7" id="KW-0004">4Fe-4S</keyword>
<evidence type="ECO:0000259" key="15">
    <source>
        <dbReference type="SMART" id="SM00478"/>
    </source>
</evidence>
<dbReference type="GO" id="GO:0032357">
    <property type="term" value="F:oxidized purine DNA binding"/>
    <property type="evidence" value="ECO:0007669"/>
    <property type="project" value="TreeGrafter"/>
</dbReference>
<dbReference type="RefSeq" id="WP_026850001.1">
    <property type="nucleotide sequence ID" value="NZ_CP011454.1"/>
</dbReference>
<keyword evidence="12" id="KW-0411">Iron-sulfur</keyword>
<name>A0A143BIC0_9BACT</name>
<dbReference type="SUPFAM" id="SSF48150">
    <property type="entry name" value="DNA-glycosylase"/>
    <property type="match status" value="1"/>
</dbReference>
<comment type="similarity">
    <text evidence="4">Belongs to the Nth/MutY family.</text>
</comment>
<dbReference type="GO" id="GO:0006298">
    <property type="term" value="P:mismatch repair"/>
    <property type="evidence" value="ECO:0007669"/>
    <property type="project" value="TreeGrafter"/>
</dbReference>
<dbReference type="eggNOG" id="COG1194">
    <property type="taxonomic scope" value="Bacteria"/>
</dbReference>
<dbReference type="STRING" id="1379270.GEMMAAP_04860"/>
<dbReference type="InterPro" id="IPR004036">
    <property type="entry name" value="Endonuclease-III-like_CS2"/>
</dbReference>
<dbReference type="InterPro" id="IPR011257">
    <property type="entry name" value="DNA_glycosylase"/>
</dbReference>
<evidence type="ECO:0000256" key="6">
    <source>
        <dbReference type="ARBA" id="ARBA00022023"/>
    </source>
</evidence>
<dbReference type="InterPro" id="IPR023170">
    <property type="entry name" value="HhH_base_excis_C"/>
</dbReference>
<comment type="function">
    <text evidence="3">Adenine glycosylase active on G-A mispairs. MutY also corrects error-prone DNA synthesis past GO lesions which are due to the oxidatively damaged form of guanine: 7,8-dihydro-8-oxoguanine (8-oxo-dGTP).</text>
</comment>
<dbReference type="AlphaFoldDB" id="A0A143BIC0"/>
<evidence type="ECO:0000256" key="5">
    <source>
        <dbReference type="ARBA" id="ARBA00012045"/>
    </source>
</evidence>
<reference evidence="16 17" key="1">
    <citation type="journal article" date="2014" name="Proc. Natl. Acad. Sci. U.S.A.">
        <title>Functional type 2 photosynthetic reaction centers found in the rare bacterial phylum Gemmatimonadetes.</title>
        <authorList>
            <person name="Zeng Y."/>
            <person name="Feng F."/>
            <person name="Medova H."/>
            <person name="Dean J."/>
            <person name="Koblizek M."/>
        </authorList>
    </citation>
    <scope>NUCLEOTIDE SEQUENCE [LARGE SCALE GENOMIC DNA]</scope>
    <source>
        <strain evidence="16 17">AP64</strain>
    </source>
</reference>
<dbReference type="GO" id="GO:0000701">
    <property type="term" value="F:purine-specific mismatch base pair DNA N-glycosylase activity"/>
    <property type="evidence" value="ECO:0007669"/>
    <property type="project" value="UniProtKB-EC"/>
</dbReference>
<dbReference type="OrthoDB" id="9802365at2"/>
<dbReference type="GO" id="GO:0006284">
    <property type="term" value="P:base-excision repair"/>
    <property type="evidence" value="ECO:0007669"/>
    <property type="project" value="InterPro"/>
</dbReference>
<dbReference type="GO" id="GO:0034039">
    <property type="term" value="F:8-oxo-7,8-dihydroguanine DNA N-glycosylase activity"/>
    <property type="evidence" value="ECO:0007669"/>
    <property type="project" value="TreeGrafter"/>
</dbReference>
<dbReference type="Gene3D" id="1.10.340.30">
    <property type="entry name" value="Hypothetical protein, domain 2"/>
    <property type="match status" value="1"/>
</dbReference>
<evidence type="ECO:0000256" key="13">
    <source>
        <dbReference type="ARBA" id="ARBA00023204"/>
    </source>
</evidence>
<dbReference type="GO" id="GO:0051539">
    <property type="term" value="F:4 iron, 4 sulfur cluster binding"/>
    <property type="evidence" value="ECO:0007669"/>
    <property type="project" value="UniProtKB-KW"/>
</dbReference>
<dbReference type="SMART" id="SM00478">
    <property type="entry name" value="ENDO3c"/>
    <property type="match status" value="1"/>
</dbReference>
<dbReference type="FunFam" id="1.10.340.30:FF:000002">
    <property type="entry name" value="Adenine DNA glycosylase"/>
    <property type="match status" value="1"/>
</dbReference>
<keyword evidence="11" id="KW-0408">Iron</keyword>
<reference evidence="16 17" key="2">
    <citation type="journal article" date="2016" name="Environ. Microbiol. Rep.">
        <title>Metagenomic evidence for the presence of phototrophic Gemmatimonadetes bacteria in diverse environments.</title>
        <authorList>
            <person name="Zeng Y."/>
            <person name="Baumbach J."/>
            <person name="Barbosa E.G."/>
            <person name="Azevedo V."/>
            <person name="Zhang C."/>
            <person name="Koblizek M."/>
        </authorList>
    </citation>
    <scope>NUCLEOTIDE SEQUENCE [LARGE SCALE GENOMIC DNA]</scope>
    <source>
        <strain evidence="16 17">AP64</strain>
    </source>
</reference>
<keyword evidence="9" id="KW-0227">DNA damage</keyword>
<evidence type="ECO:0000313" key="17">
    <source>
        <dbReference type="Proteomes" id="UP000076404"/>
    </source>
</evidence>
<evidence type="ECO:0000256" key="10">
    <source>
        <dbReference type="ARBA" id="ARBA00022801"/>
    </source>
</evidence>
<keyword evidence="13" id="KW-0234">DNA repair</keyword>
<evidence type="ECO:0000256" key="3">
    <source>
        <dbReference type="ARBA" id="ARBA00002933"/>
    </source>
</evidence>
<dbReference type="GO" id="GO:0046872">
    <property type="term" value="F:metal ion binding"/>
    <property type="evidence" value="ECO:0007669"/>
    <property type="project" value="UniProtKB-KW"/>
</dbReference>
<keyword evidence="8" id="KW-0479">Metal-binding</keyword>
<dbReference type="Proteomes" id="UP000076404">
    <property type="component" value="Chromosome"/>
</dbReference>
<comment type="catalytic activity">
    <reaction evidence="1">
        <text>Hydrolyzes free adenine bases from 7,8-dihydro-8-oxoguanine:adenine mismatched double-stranded DNA, leaving an apurinic site.</text>
        <dbReference type="EC" id="3.2.2.31"/>
    </reaction>
</comment>
<sequence length="234" mass="26424">MARSKPAPIHIPLPAEEAAAFRRRLHRWYKQHSRDLPWRTTRDPYRILVSELMLQQTQVSRVLDFYRRFLERFPDLESLAKARPQRVLEAWEGLGYYARARNLHKLAKHVTSSPSGIIPSEPVELQALPGVGAYTAGAVASFAYEKRAALVDTNVARVLHRVFAPELNPKSGPGLRRLWQLANELLPRTGKVTWTHNQALMELGALVCSARAPKCTVCPVKRQCASVERFVGGD</sequence>
<evidence type="ECO:0000256" key="11">
    <source>
        <dbReference type="ARBA" id="ARBA00023004"/>
    </source>
</evidence>
<evidence type="ECO:0000256" key="14">
    <source>
        <dbReference type="ARBA" id="ARBA00023295"/>
    </source>
</evidence>
<evidence type="ECO:0000256" key="2">
    <source>
        <dbReference type="ARBA" id="ARBA00001966"/>
    </source>
</evidence>
<evidence type="ECO:0000256" key="8">
    <source>
        <dbReference type="ARBA" id="ARBA00022723"/>
    </source>
</evidence>
<evidence type="ECO:0000256" key="4">
    <source>
        <dbReference type="ARBA" id="ARBA00008343"/>
    </source>
</evidence>
<dbReference type="KEGG" id="gph:GEMMAAP_04860"/>
<dbReference type="GO" id="GO:0035485">
    <property type="term" value="F:adenine/guanine mispair binding"/>
    <property type="evidence" value="ECO:0007669"/>
    <property type="project" value="TreeGrafter"/>
</dbReference>
<comment type="cofactor">
    <cofactor evidence="2">
        <name>[4Fe-4S] cluster</name>
        <dbReference type="ChEBI" id="CHEBI:49883"/>
    </cofactor>
</comment>
<dbReference type="PIRSF" id="PIRSF001435">
    <property type="entry name" value="Nth"/>
    <property type="match status" value="1"/>
</dbReference>
<evidence type="ECO:0000256" key="1">
    <source>
        <dbReference type="ARBA" id="ARBA00000843"/>
    </source>
</evidence>
<accession>A0A143BIC0</accession>
<dbReference type="PROSITE" id="PS01155">
    <property type="entry name" value="ENDONUCLEASE_III_2"/>
    <property type="match status" value="1"/>
</dbReference>
<dbReference type="EMBL" id="CP011454">
    <property type="protein sequence ID" value="AMW04355.1"/>
    <property type="molecule type" value="Genomic_DNA"/>
</dbReference>
<organism evidence="16 17">
    <name type="scientific">Gemmatimonas phototrophica</name>
    <dbReference type="NCBI Taxonomy" id="1379270"/>
    <lineage>
        <taxon>Bacteria</taxon>
        <taxon>Pseudomonadati</taxon>
        <taxon>Gemmatimonadota</taxon>
        <taxon>Gemmatimonadia</taxon>
        <taxon>Gemmatimonadales</taxon>
        <taxon>Gemmatimonadaceae</taxon>
        <taxon>Gemmatimonas</taxon>
    </lineage>
</organism>
<dbReference type="InterPro" id="IPR044298">
    <property type="entry name" value="MIG/MutY"/>
</dbReference>
<keyword evidence="10" id="KW-0378">Hydrolase</keyword>
<evidence type="ECO:0000256" key="7">
    <source>
        <dbReference type="ARBA" id="ARBA00022485"/>
    </source>
</evidence>
<evidence type="ECO:0000256" key="9">
    <source>
        <dbReference type="ARBA" id="ARBA00022763"/>
    </source>
</evidence>
<dbReference type="CDD" id="cd00056">
    <property type="entry name" value="ENDO3c"/>
    <property type="match status" value="1"/>
</dbReference>
<dbReference type="InterPro" id="IPR003265">
    <property type="entry name" value="HhH-GPD_domain"/>
</dbReference>
<dbReference type="PANTHER" id="PTHR42944">
    <property type="entry name" value="ADENINE DNA GLYCOSYLASE"/>
    <property type="match status" value="1"/>
</dbReference>
<dbReference type="EC" id="3.2.2.31" evidence="5"/>
<evidence type="ECO:0000313" key="16">
    <source>
        <dbReference type="EMBL" id="AMW04355.1"/>
    </source>
</evidence>
<evidence type="ECO:0000256" key="12">
    <source>
        <dbReference type="ARBA" id="ARBA00023014"/>
    </source>
</evidence>
<dbReference type="Gene3D" id="1.10.1670.10">
    <property type="entry name" value="Helix-hairpin-Helix base-excision DNA repair enzymes (C-terminal)"/>
    <property type="match status" value="1"/>
</dbReference>
<dbReference type="PANTHER" id="PTHR42944:SF1">
    <property type="entry name" value="ADENINE DNA GLYCOSYLASE"/>
    <property type="match status" value="1"/>
</dbReference>
<protein>
    <recommendedName>
        <fullName evidence="6">Adenine DNA glycosylase</fullName>
        <ecNumber evidence="5">3.2.2.31</ecNumber>
    </recommendedName>
</protein>
<keyword evidence="17" id="KW-1185">Reference proteome</keyword>